<evidence type="ECO:0000313" key="2">
    <source>
        <dbReference type="Proteomes" id="UP000054018"/>
    </source>
</evidence>
<proteinExistence type="predicted"/>
<dbReference type="HOGENOM" id="CLU_2292802_0_0_1"/>
<name>A0A0C9Y2M4_9AGAM</name>
<evidence type="ECO:0000313" key="1">
    <source>
        <dbReference type="EMBL" id="KIK11391.1"/>
    </source>
</evidence>
<reference evidence="1 2" key="1">
    <citation type="submission" date="2014-04" db="EMBL/GenBank/DDBJ databases">
        <authorList>
            <consortium name="DOE Joint Genome Institute"/>
            <person name="Kuo A."/>
            <person name="Kohler A."/>
            <person name="Costa M.D."/>
            <person name="Nagy L.G."/>
            <person name="Floudas D."/>
            <person name="Copeland A."/>
            <person name="Barry K.W."/>
            <person name="Cichocki N."/>
            <person name="Veneault-Fourrey C."/>
            <person name="LaButti K."/>
            <person name="Lindquist E.A."/>
            <person name="Lipzen A."/>
            <person name="Lundell T."/>
            <person name="Morin E."/>
            <person name="Murat C."/>
            <person name="Sun H."/>
            <person name="Tunlid A."/>
            <person name="Henrissat B."/>
            <person name="Grigoriev I.V."/>
            <person name="Hibbett D.S."/>
            <person name="Martin F."/>
            <person name="Nordberg H.P."/>
            <person name="Cantor M.N."/>
            <person name="Hua S.X."/>
        </authorList>
    </citation>
    <scope>NUCLEOTIDE SEQUENCE [LARGE SCALE GENOMIC DNA]</scope>
    <source>
        <strain evidence="1 2">441</strain>
    </source>
</reference>
<keyword evidence="2" id="KW-1185">Reference proteome</keyword>
<protein>
    <submittedName>
        <fullName evidence="1">Uncharacterized protein</fullName>
    </submittedName>
</protein>
<dbReference type="EMBL" id="KN834227">
    <property type="protein sequence ID" value="KIK11391.1"/>
    <property type="molecule type" value="Genomic_DNA"/>
</dbReference>
<gene>
    <name evidence="1" type="ORF">PISMIDRAFT_651790</name>
</gene>
<organism evidence="1 2">
    <name type="scientific">Pisolithus microcarpus 441</name>
    <dbReference type="NCBI Taxonomy" id="765257"/>
    <lineage>
        <taxon>Eukaryota</taxon>
        <taxon>Fungi</taxon>
        <taxon>Dikarya</taxon>
        <taxon>Basidiomycota</taxon>
        <taxon>Agaricomycotina</taxon>
        <taxon>Agaricomycetes</taxon>
        <taxon>Agaricomycetidae</taxon>
        <taxon>Boletales</taxon>
        <taxon>Sclerodermatineae</taxon>
        <taxon>Pisolithaceae</taxon>
        <taxon>Pisolithus</taxon>
    </lineage>
</organism>
<reference evidence="2" key="2">
    <citation type="submission" date="2015-01" db="EMBL/GenBank/DDBJ databases">
        <title>Evolutionary Origins and Diversification of the Mycorrhizal Mutualists.</title>
        <authorList>
            <consortium name="DOE Joint Genome Institute"/>
            <consortium name="Mycorrhizal Genomics Consortium"/>
            <person name="Kohler A."/>
            <person name="Kuo A."/>
            <person name="Nagy L.G."/>
            <person name="Floudas D."/>
            <person name="Copeland A."/>
            <person name="Barry K.W."/>
            <person name="Cichocki N."/>
            <person name="Veneault-Fourrey C."/>
            <person name="LaButti K."/>
            <person name="Lindquist E.A."/>
            <person name="Lipzen A."/>
            <person name="Lundell T."/>
            <person name="Morin E."/>
            <person name="Murat C."/>
            <person name="Riley R."/>
            <person name="Ohm R."/>
            <person name="Sun H."/>
            <person name="Tunlid A."/>
            <person name="Henrissat B."/>
            <person name="Grigoriev I.V."/>
            <person name="Hibbett D.S."/>
            <person name="Martin F."/>
        </authorList>
    </citation>
    <scope>NUCLEOTIDE SEQUENCE [LARGE SCALE GENOMIC DNA]</scope>
    <source>
        <strain evidence="2">441</strain>
    </source>
</reference>
<sequence>MVWLRPYWSSDTHLFFHNTPVRFIPTNTPGCPVLQQMRTSSSMDPMLPASGSKWAKSQHDACALHVSAGPGLGRVSSSRPPLQHMTLMPFIPRPLRTVRAV</sequence>
<dbReference type="Proteomes" id="UP000054018">
    <property type="component" value="Unassembled WGS sequence"/>
</dbReference>
<dbReference type="AlphaFoldDB" id="A0A0C9Y2M4"/>
<accession>A0A0C9Y2M4</accession>